<sequence length="202" mass="22861">MNYNSSRLALNHPCLCGEPWGGENVWELRLYWRNQGGEGRVLRGNPQCGRGRVGGSQSGVRSFGASVNDLPKSIDLNRWKTNRSLGQMEWIGLLGNAKFKWRCGAPRQPIFCYPFRQVIHERSTPRFPIHYQSLRSPPPAFPGFLDESRTPNLPPFHTYLLPAPLWPAQSRSMMDIGAGWISNIPMHITLILTDNFIGFGVE</sequence>
<proteinExistence type="predicted"/>
<gene>
    <name evidence="1" type="ORF">AVEN_59646_1</name>
</gene>
<comment type="caution">
    <text evidence="1">The sequence shown here is derived from an EMBL/GenBank/DDBJ whole genome shotgun (WGS) entry which is preliminary data.</text>
</comment>
<name>A0A4Y2MZQ0_ARAVE</name>
<reference evidence="1 2" key="1">
    <citation type="journal article" date="2019" name="Sci. Rep.">
        <title>Orb-weaving spider Araneus ventricosus genome elucidates the spidroin gene catalogue.</title>
        <authorList>
            <person name="Kono N."/>
            <person name="Nakamura H."/>
            <person name="Ohtoshi R."/>
            <person name="Moran D.A.P."/>
            <person name="Shinohara A."/>
            <person name="Yoshida Y."/>
            <person name="Fujiwara M."/>
            <person name="Mori M."/>
            <person name="Tomita M."/>
            <person name="Arakawa K."/>
        </authorList>
    </citation>
    <scope>NUCLEOTIDE SEQUENCE [LARGE SCALE GENOMIC DNA]</scope>
</reference>
<accession>A0A4Y2MZQ0</accession>
<evidence type="ECO:0000313" key="2">
    <source>
        <dbReference type="Proteomes" id="UP000499080"/>
    </source>
</evidence>
<dbReference type="Proteomes" id="UP000499080">
    <property type="component" value="Unassembled WGS sequence"/>
</dbReference>
<dbReference type="EMBL" id="BGPR01008265">
    <property type="protein sequence ID" value="GBN32631.1"/>
    <property type="molecule type" value="Genomic_DNA"/>
</dbReference>
<evidence type="ECO:0000313" key="1">
    <source>
        <dbReference type="EMBL" id="GBN32631.1"/>
    </source>
</evidence>
<dbReference type="AlphaFoldDB" id="A0A4Y2MZQ0"/>
<keyword evidence="2" id="KW-1185">Reference proteome</keyword>
<protein>
    <submittedName>
        <fullName evidence="1">Uncharacterized protein</fullName>
    </submittedName>
</protein>
<organism evidence="1 2">
    <name type="scientific">Araneus ventricosus</name>
    <name type="common">Orbweaver spider</name>
    <name type="synonym">Epeira ventricosa</name>
    <dbReference type="NCBI Taxonomy" id="182803"/>
    <lineage>
        <taxon>Eukaryota</taxon>
        <taxon>Metazoa</taxon>
        <taxon>Ecdysozoa</taxon>
        <taxon>Arthropoda</taxon>
        <taxon>Chelicerata</taxon>
        <taxon>Arachnida</taxon>
        <taxon>Araneae</taxon>
        <taxon>Araneomorphae</taxon>
        <taxon>Entelegynae</taxon>
        <taxon>Araneoidea</taxon>
        <taxon>Araneidae</taxon>
        <taxon>Araneus</taxon>
    </lineage>
</organism>